<organism evidence="1 2">
    <name type="scientific">Quisquiliibacterium transsilvanicum</name>
    <dbReference type="NCBI Taxonomy" id="1549638"/>
    <lineage>
        <taxon>Bacteria</taxon>
        <taxon>Pseudomonadati</taxon>
        <taxon>Pseudomonadota</taxon>
        <taxon>Betaproteobacteria</taxon>
        <taxon>Burkholderiales</taxon>
        <taxon>Burkholderiaceae</taxon>
        <taxon>Quisquiliibacterium</taxon>
    </lineage>
</organism>
<proteinExistence type="predicted"/>
<protein>
    <submittedName>
        <fullName evidence="1">Uncharacterized protein</fullName>
    </submittedName>
</protein>
<dbReference type="EMBL" id="JACHGB010000002">
    <property type="protein sequence ID" value="MBB5270919.1"/>
    <property type="molecule type" value="Genomic_DNA"/>
</dbReference>
<accession>A0A7W8HF25</accession>
<comment type="caution">
    <text evidence="1">The sequence shown here is derived from an EMBL/GenBank/DDBJ whole genome shotgun (WGS) entry which is preliminary data.</text>
</comment>
<evidence type="ECO:0000313" key="1">
    <source>
        <dbReference type="EMBL" id="MBB5270919.1"/>
    </source>
</evidence>
<keyword evidence="2" id="KW-1185">Reference proteome</keyword>
<dbReference type="RefSeq" id="WP_345120844.1">
    <property type="nucleotide sequence ID" value="NZ_BAABEW010000010.1"/>
</dbReference>
<dbReference type="AlphaFoldDB" id="A0A7W8HF25"/>
<sequence>MLFPGDRRIPPLARIAGFLDGFFPLSAQTVPMDYSRGLYAVAELPEFIRAADQLLGESELQELISCLAVNPRIGDLLEGTGGIRKLR</sequence>
<reference evidence="1 2" key="1">
    <citation type="submission" date="2020-08" db="EMBL/GenBank/DDBJ databases">
        <title>Genomic Encyclopedia of Type Strains, Phase IV (KMG-IV): sequencing the most valuable type-strain genomes for metagenomic binning, comparative biology and taxonomic classification.</title>
        <authorList>
            <person name="Goeker M."/>
        </authorList>
    </citation>
    <scope>NUCLEOTIDE SEQUENCE [LARGE SCALE GENOMIC DNA]</scope>
    <source>
        <strain evidence="1 2">DSM 29781</strain>
    </source>
</reference>
<gene>
    <name evidence="1" type="ORF">HNQ70_000923</name>
</gene>
<name>A0A7W8HF25_9BURK</name>
<evidence type="ECO:0000313" key="2">
    <source>
        <dbReference type="Proteomes" id="UP000532440"/>
    </source>
</evidence>
<dbReference type="Proteomes" id="UP000532440">
    <property type="component" value="Unassembled WGS sequence"/>
</dbReference>